<keyword evidence="2" id="KW-1185">Reference proteome</keyword>
<reference evidence="1 2" key="1">
    <citation type="submission" date="2020-10" db="EMBL/GenBank/DDBJ databases">
        <title>Phylogeny of dyella-like bacteria.</title>
        <authorList>
            <person name="Fu J."/>
        </authorList>
    </citation>
    <scope>NUCLEOTIDE SEQUENCE [LARGE SCALE GENOMIC DNA]</scope>
    <source>
        <strain evidence="1 2">DHOB07</strain>
    </source>
</reference>
<evidence type="ECO:0000313" key="2">
    <source>
        <dbReference type="Proteomes" id="UP001620405"/>
    </source>
</evidence>
<evidence type="ECO:0000313" key="1">
    <source>
        <dbReference type="EMBL" id="MFK2874395.1"/>
    </source>
</evidence>
<sequence>MLMFSECVDAASLRGPSTRQPTGVLPDSFVKSTRYLLLNVDSRVVATAQRRIANPGHLALQREAVVLDPTDTMPASVQAQGCEVVVRETCGGTARATTHMTRKRHPPTNST</sequence>
<name>A0ABW8IYG5_9GAMM</name>
<gene>
    <name evidence="1" type="ORF">ISP13_12685</name>
</gene>
<comment type="caution">
    <text evidence="1">The sequence shown here is derived from an EMBL/GenBank/DDBJ whole genome shotgun (WGS) entry which is preliminary data.</text>
</comment>
<dbReference type="RefSeq" id="WP_284401739.1">
    <property type="nucleotide sequence ID" value="NZ_BSNQ01000009.1"/>
</dbReference>
<protein>
    <submittedName>
        <fullName evidence="1">Uncharacterized protein</fullName>
    </submittedName>
</protein>
<proteinExistence type="predicted"/>
<dbReference type="Proteomes" id="UP001620405">
    <property type="component" value="Unassembled WGS sequence"/>
</dbReference>
<organism evidence="1 2">
    <name type="scientific">Dyella lipolytica</name>
    <dbReference type="NCBI Taxonomy" id="1867835"/>
    <lineage>
        <taxon>Bacteria</taxon>
        <taxon>Pseudomonadati</taxon>
        <taxon>Pseudomonadota</taxon>
        <taxon>Gammaproteobacteria</taxon>
        <taxon>Lysobacterales</taxon>
        <taxon>Rhodanobacteraceae</taxon>
        <taxon>Dyella</taxon>
    </lineage>
</organism>
<dbReference type="EMBL" id="JADIKG010000012">
    <property type="protein sequence ID" value="MFK2874395.1"/>
    <property type="molecule type" value="Genomic_DNA"/>
</dbReference>
<accession>A0ABW8IYG5</accession>